<dbReference type="EMBL" id="LDCN01000003">
    <property type="protein sequence ID" value="KLH98784.1"/>
    <property type="molecule type" value="Genomic_DNA"/>
</dbReference>
<sequence length="65" mass="7643">MMTIDYVQVLAVVVCFLALIVTFKQVDLQIRINNLFNLQLKANKEKKKEQLEQKKETPTDDRNPH</sequence>
<evidence type="ECO:0000313" key="3">
    <source>
        <dbReference type="EMBL" id="ASJ55869.1"/>
    </source>
</evidence>
<keyword evidence="2" id="KW-0472">Membrane</keyword>
<feature type="transmembrane region" description="Helical" evidence="2">
    <location>
        <begin position="6"/>
        <end position="23"/>
    </location>
</feature>
<name>A0A0H0SK04_9BACL</name>
<evidence type="ECO:0000313" key="6">
    <source>
        <dbReference type="Proteomes" id="UP000035218"/>
    </source>
</evidence>
<dbReference type="EMBL" id="CP018145">
    <property type="protein sequence ID" value="ASJ55869.1"/>
    <property type="molecule type" value="Genomic_DNA"/>
</dbReference>
<evidence type="ECO:0000256" key="1">
    <source>
        <dbReference type="SAM" id="MobiDB-lite"/>
    </source>
</evidence>
<reference evidence="4 8" key="3">
    <citation type="submission" date="2019-06" db="EMBL/GenBank/DDBJ databases">
        <title>Whole genome shotgun sequence of Brevibacillus formosus NBRC 15716.</title>
        <authorList>
            <person name="Hosoyama A."/>
            <person name="Uohara A."/>
            <person name="Ohji S."/>
            <person name="Ichikawa N."/>
        </authorList>
    </citation>
    <scope>NUCLEOTIDE SEQUENCE [LARGE SCALE GENOMIC DNA]</scope>
    <source>
        <strain evidence="4 8">NBRC 15716</strain>
    </source>
</reference>
<dbReference type="Proteomes" id="UP000035218">
    <property type="component" value="Unassembled WGS sequence"/>
</dbReference>
<dbReference type="EMBL" id="BJOL01000020">
    <property type="protein sequence ID" value="GED59398.1"/>
    <property type="molecule type" value="Genomic_DNA"/>
</dbReference>
<gene>
    <name evidence="5" type="ORF">AA984_09565</name>
    <name evidence="4" type="ORF">BFO01nite_35300</name>
    <name evidence="3" type="ORF">BP422_21325</name>
</gene>
<dbReference type="AlphaFoldDB" id="A0A0H0SK04"/>
<accession>A0A0H0SK04</accession>
<proteinExistence type="predicted"/>
<dbReference type="KEGG" id="bfm:BP422_21325"/>
<reference evidence="3 7" key="2">
    <citation type="submission" date="2016-11" db="EMBL/GenBank/DDBJ databases">
        <authorList>
            <person name="Jaros S."/>
            <person name="Januszkiewicz K."/>
            <person name="Wedrychowicz H."/>
        </authorList>
    </citation>
    <scope>NUCLEOTIDE SEQUENCE [LARGE SCALE GENOMIC DNA]</scope>
    <source>
        <strain evidence="3 7">NF2</strain>
    </source>
</reference>
<keyword evidence="8" id="KW-1185">Reference proteome</keyword>
<evidence type="ECO:0000313" key="8">
    <source>
        <dbReference type="Proteomes" id="UP000319498"/>
    </source>
</evidence>
<dbReference type="OrthoDB" id="2475894at2"/>
<evidence type="ECO:0000256" key="2">
    <source>
        <dbReference type="SAM" id="Phobius"/>
    </source>
</evidence>
<protein>
    <submittedName>
        <fullName evidence="3">Uncharacterized protein</fullName>
    </submittedName>
</protein>
<dbReference type="RefSeq" id="WP_017251814.1">
    <property type="nucleotide sequence ID" value="NZ_BJOL01000020.1"/>
</dbReference>
<dbReference type="GeneID" id="95751719"/>
<keyword evidence="2" id="KW-1133">Transmembrane helix</keyword>
<dbReference type="Proteomes" id="UP000197781">
    <property type="component" value="Chromosome"/>
</dbReference>
<evidence type="ECO:0000313" key="7">
    <source>
        <dbReference type="Proteomes" id="UP000197781"/>
    </source>
</evidence>
<evidence type="ECO:0000313" key="4">
    <source>
        <dbReference type="EMBL" id="GED59398.1"/>
    </source>
</evidence>
<reference evidence="5 6" key="1">
    <citation type="submission" date="2015-05" db="EMBL/GenBank/DDBJ databases">
        <title>Genome sequencing project for genomic taxonomy and phylogenomics of Bacillus-like bacteria.</title>
        <authorList>
            <person name="Liu B."/>
            <person name="Wang J."/>
            <person name="Zhu Y."/>
            <person name="Liu G."/>
            <person name="Chen Q."/>
            <person name="Chen Z."/>
            <person name="Lan J."/>
            <person name="Che J."/>
            <person name="Ge C."/>
            <person name="Shi H."/>
            <person name="Pan Z."/>
            <person name="Liu X."/>
        </authorList>
    </citation>
    <scope>NUCLEOTIDE SEQUENCE [LARGE SCALE GENOMIC DNA]</scope>
    <source>
        <strain evidence="5 6">DSM 9885</strain>
    </source>
</reference>
<keyword evidence="2" id="KW-0812">Transmembrane</keyword>
<feature type="region of interest" description="Disordered" evidence="1">
    <location>
        <begin position="45"/>
        <end position="65"/>
    </location>
</feature>
<organism evidence="3 7">
    <name type="scientific">Brevibacillus formosus</name>
    <dbReference type="NCBI Taxonomy" id="54913"/>
    <lineage>
        <taxon>Bacteria</taxon>
        <taxon>Bacillati</taxon>
        <taxon>Bacillota</taxon>
        <taxon>Bacilli</taxon>
        <taxon>Bacillales</taxon>
        <taxon>Paenibacillaceae</taxon>
        <taxon>Brevibacillus</taxon>
    </lineage>
</organism>
<dbReference type="Proteomes" id="UP000319498">
    <property type="component" value="Unassembled WGS sequence"/>
</dbReference>
<evidence type="ECO:0000313" key="5">
    <source>
        <dbReference type="EMBL" id="KLH98784.1"/>
    </source>
</evidence>